<dbReference type="Proteomes" id="UP000290158">
    <property type="component" value="Segment"/>
</dbReference>
<feature type="transmembrane region" description="Helical" evidence="1">
    <location>
        <begin position="12"/>
        <end position="32"/>
    </location>
</feature>
<organism evidence="2 3">
    <name type="scientific">Cressdnaviricota sp</name>
    <dbReference type="NCBI Taxonomy" id="2748378"/>
    <lineage>
        <taxon>Viruses</taxon>
        <taxon>Monodnaviria</taxon>
        <taxon>Shotokuvirae</taxon>
        <taxon>Cressdnaviricota</taxon>
    </lineage>
</organism>
<sequence length="122" mass="14258">MMVPFHLDLWLLVYYQIIAMVVMVQLLIQLLIQIFTLLKPINQVLLMVDKDLLVVQLLKVLICKCLIFIVLLIGNFSINQLHLVMKRLKIFMFHLLAIHLLVVPFPLEVLTLPIVFILKICK</sequence>
<evidence type="ECO:0000313" key="3">
    <source>
        <dbReference type="Proteomes" id="UP000290158"/>
    </source>
</evidence>
<reference evidence="2 3" key="1">
    <citation type="submission" date="2018-10" db="EMBL/GenBank/DDBJ databases">
        <title>Uncovering a Universe of Circular DNA Viruses in Animal Metagenomes.</title>
        <authorList>
            <person name="Tisza M."/>
            <person name="Buck C."/>
            <person name="Pastrana D."/>
            <person name="Welch N."/>
            <person name="Peretti A."/>
        </authorList>
    </citation>
    <scope>NUCLEOTIDE SEQUENCE [LARGE SCALE GENOMIC DNA]</scope>
    <source>
        <strain evidence="2">Ctbi59</strain>
    </source>
</reference>
<proteinExistence type="predicted"/>
<keyword evidence="1" id="KW-0472">Membrane</keyword>
<evidence type="ECO:0000256" key="1">
    <source>
        <dbReference type="SAM" id="Phobius"/>
    </source>
</evidence>
<feature type="transmembrane region" description="Helical" evidence="1">
    <location>
        <begin position="90"/>
        <end position="118"/>
    </location>
</feature>
<accession>A0A3G2YTB6</accession>
<keyword evidence="3" id="KW-1185">Reference proteome</keyword>
<dbReference type="EMBL" id="MK012442">
    <property type="protein sequence ID" value="AYP28706.1"/>
    <property type="molecule type" value="Genomic_DNA"/>
</dbReference>
<evidence type="ECO:0000313" key="2">
    <source>
        <dbReference type="EMBL" id="AYP28706.1"/>
    </source>
</evidence>
<feature type="transmembrane region" description="Helical" evidence="1">
    <location>
        <begin position="53"/>
        <end position="78"/>
    </location>
</feature>
<keyword evidence="1" id="KW-0812">Transmembrane</keyword>
<name>A0A3G2YTB6_9VIRU</name>
<evidence type="ECO:0008006" key="4">
    <source>
        <dbReference type="Google" id="ProtNLM"/>
    </source>
</evidence>
<protein>
    <recommendedName>
        <fullName evidence="4">Transmembrane protein</fullName>
    </recommendedName>
</protein>
<keyword evidence="1" id="KW-1133">Transmembrane helix</keyword>